<accession>A0ABN6DFP6</accession>
<gene>
    <name evidence="1" type="ORF">ERHA53_09790</name>
</gene>
<evidence type="ECO:0008006" key="3">
    <source>
        <dbReference type="Google" id="ProtNLM"/>
    </source>
</evidence>
<keyword evidence="2" id="KW-1185">Reference proteome</keyword>
<evidence type="ECO:0000313" key="1">
    <source>
        <dbReference type="EMBL" id="BCQ33636.1"/>
    </source>
</evidence>
<dbReference type="NCBIfam" id="NF007788">
    <property type="entry name" value="PRK10481.1"/>
    <property type="match status" value="1"/>
</dbReference>
<name>A0ABN6DFP6_ERWRD</name>
<dbReference type="Gene3D" id="3.40.50.1860">
    <property type="match status" value="1"/>
</dbReference>
<dbReference type="InterPro" id="IPR010843">
    <property type="entry name" value="Uncharacterised_AroM"/>
</dbReference>
<protein>
    <recommendedName>
        <fullName evidence="3">Protein AroM</fullName>
    </recommendedName>
</protein>
<dbReference type="EMBL" id="AP024329">
    <property type="protein sequence ID" value="BCQ33636.1"/>
    <property type="molecule type" value="Genomic_DNA"/>
</dbReference>
<dbReference type="Proteomes" id="UP000677515">
    <property type="component" value="Chromosome"/>
</dbReference>
<sequence>MSGGYCYYSVENTKGHCALAPGGEVKQPPKIKQDDSLLSVELCTMKPSLVTLSCGQSPRTDILPLLLEHLPEEQIVHVGLLDDLTHAQIERQYAPDTGSKMQVIRLNDGSQVCVSAEKITTELQQRILMLEECGYDTILLLCSGDCGPLYASTAVLLEPDRLVPPLVKAIVGGHQVGIVVSVAGQIHAQKNKWKNLKHPPCFAVASPYHANDEPLIEAALSLQEQGADVVVLDCMGYHPRHRDFLQALLGIPVLLSNMLIARLAAELLV</sequence>
<reference evidence="1 2" key="1">
    <citation type="submission" date="2021-01" db="EMBL/GenBank/DDBJ databases">
        <title>Complete genome sequence of Erwinia rhapontici MAFF 311153.</title>
        <authorList>
            <person name="Morohoshi T."/>
            <person name="Someya N."/>
        </authorList>
    </citation>
    <scope>NUCLEOTIDE SEQUENCE [LARGE SCALE GENOMIC DNA]</scope>
    <source>
        <strain evidence="1 2">MAFF 311153</strain>
    </source>
</reference>
<dbReference type="InterPro" id="IPR001920">
    <property type="entry name" value="Asp/Glu_race"/>
</dbReference>
<proteinExistence type="predicted"/>
<evidence type="ECO:0000313" key="2">
    <source>
        <dbReference type="Proteomes" id="UP000677515"/>
    </source>
</evidence>
<organism evidence="1 2">
    <name type="scientific">Erwinia rhapontici</name>
    <name type="common">Pectobacterium rhapontici</name>
    <dbReference type="NCBI Taxonomy" id="55212"/>
    <lineage>
        <taxon>Bacteria</taxon>
        <taxon>Pseudomonadati</taxon>
        <taxon>Pseudomonadota</taxon>
        <taxon>Gammaproteobacteria</taxon>
        <taxon>Enterobacterales</taxon>
        <taxon>Erwiniaceae</taxon>
        <taxon>Erwinia</taxon>
    </lineage>
</organism>
<dbReference type="Pfam" id="PF07302">
    <property type="entry name" value="AroM"/>
    <property type="match status" value="1"/>
</dbReference>